<reference evidence="2 3" key="1">
    <citation type="journal article" date="2014" name="Agronomy (Basel)">
        <title>A Draft Genome Sequence for Ensete ventricosum, the Drought-Tolerant Tree Against Hunger.</title>
        <authorList>
            <person name="Harrison J."/>
            <person name="Moore K.A."/>
            <person name="Paszkiewicz K."/>
            <person name="Jones T."/>
            <person name="Grant M."/>
            <person name="Ambacheew D."/>
            <person name="Muzemil S."/>
            <person name="Studholme D.J."/>
        </authorList>
    </citation>
    <scope>NUCLEOTIDE SEQUENCE [LARGE SCALE GENOMIC DNA]</scope>
</reference>
<dbReference type="Proteomes" id="UP000287651">
    <property type="component" value="Unassembled WGS sequence"/>
</dbReference>
<feature type="region of interest" description="Disordered" evidence="1">
    <location>
        <begin position="126"/>
        <end position="147"/>
    </location>
</feature>
<feature type="compositionally biased region" description="Polar residues" evidence="1">
    <location>
        <begin position="132"/>
        <end position="147"/>
    </location>
</feature>
<gene>
    <name evidence="2" type="ORF">B296_00020587</name>
</gene>
<dbReference type="AlphaFoldDB" id="A0A427AHP9"/>
<evidence type="ECO:0000313" key="2">
    <source>
        <dbReference type="EMBL" id="RRT75793.1"/>
    </source>
</evidence>
<evidence type="ECO:0000313" key="3">
    <source>
        <dbReference type="Proteomes" id="UP000287651"/>
    </source>
</evidence>
<comment type="caution">
    <text evidence="2">The sequence shown here is derived from an EMBL/GenBank/DDBJ whole genome shotgun (WGS) entry which is preliminary data.</text>
</comment>
<organism evidence="2 3">
    <name type="scientific">Ensete ventricosum</name>
    <name type="common">Abyssinian banana</name>
    <name type="synonym">Musa ensete</name>
    <dbReference type="NCBI Taxonomy" id="4639"/>
    <lineage>
        <taxon>Eukaryota</taxon>
        <taxon>Viridiplantae</taxon>
        <taxon>Streptophyta</taxon>
        <taxon>Embryophyta</taxon>
        <taxon>Tracheophyta</taxon>
        <taxon>Spermatophyta</taxon>
        <taxon>Magnoliopsida</taxon>
        <taxon>Liliopsida</taxon>
        <taxon>Zingiberales</taxon>
        <taxon>Musaceae</taxon>
        <taxon>Ensete</taxon>
    </lineage>
</organism>
<accession>A0A427AHP9</accession>
<protein>
    <submittedName>
        <fullName evidence="2">Uncharacterized protein</fullName>
    </submittedName>
</protein>
<name>A0A427AHP9_ENSVE</name>
<proteinExistence type="predicted"/>
<evidence type="ECO:0000256" key="1">
    <source>
        <dbReference type="SAM" id="MobiDB-lite"/>
    </source>
</evidence>
<dbReference type="EMBL" id="AMZH03002376">
    <property type="protein sequence ID" value="RRT75793.1"/>
    <property type="molecule type" value="Genomic_DNA"/>
</dbReference>
<sequence>MQPSAPRCFLQLLTTGPSDTTALAGSSPLPSSFYPHRYPIPALTPILPLPAPPSPTPATITRPYCLYPLPAVPALATRLLPSTPPGPASASTTILFLSRKDSPAIVASFVTSNVVAVPRNPFRNNCSKHRWPSNQDRNPRRSLSPSSFSVPHGFPLLRLITATTPALIAAFQQIATMISSLETRLLPFFFPALATACVLPVTHPLNFLPLLPLQRPQ</sequence>